<dbReference type="PROSITE" id="PS50048">
    <property type="entry name" value="ZN2_CY6_FUNGAL_2"/>
    <property type="match status" value="1"/>
</dbReference>
<dbReference type="AlphaFoldDB" id="A0A0D2DML8"/>
<feature type="region of interest" description="Disordered" evidence="5">
    <location>
        <begin position="61"/>
        <end position="93"/>
    </location>
</feature>
<dbReference type="GeneID" id="27357305"/>
<gene>
    <name evidence="7" type="ORF">PV06_05231</name>
</gene>
<evidence type="ECO:0000256" key="2">
    <source>
        <dbReference type="ARBA" id="ARBA00023125"/>
    </source>
</evidence>
<reference evidence="7 8" key="1">
    <citation type="submission" date="2015-01" db="EMBL/GenBank/DDBJ databases">
        <title>The Genome Sequence of Exophiala oligosperma CBS72588.</title>
        <authorList>
            <consortium name="The Broad Institute Genomics Platform"/>
            <person name="Cuomo C."/>
            <person name="de Hoog S."/>
            <person name="Gorbushina A."/>
            <person name="Stielow B."/>
            <person name="Teixiera M."/>
            <person name="Abouelleil A."/>
            <person name="Chapman S.B."/>
            <person name="Priest M."/>
            <person name="Young S.K."/>
            <person name="Wortman J."/>
            <person name="Nusbaum C."/>
            <person name="Birren B."/>
        </authorList>
    </citation>
    <scope>NUCLEOTIDE SEQUENCE [LARGE SCALE GENOMIC DNA]</scope>
    <source>
        <strain evidence="7 8">CBS 72588</strain>
    </source>
</reference>
<keyword evidence="1" id="KW-0805">Transcription regulation</keyword>
<dbReference type="SUPFAM" id="SSF57701">
    <property type="entry name" value="Zn2/Cys6 DNA-binding domain"/>
    <property type="match status" value="1"/>
</dbReference>
<dbReference type="InterPro" id="IPR053178">
    <property type="entry name" value="Osmoadaptation_assoc"/>
</dbReference>
<protein>
    <recommendedName>
        <fullName evidence="6">Zn(2)-C6 fungal-type domain-containing protein</fullName>
    </recommendedName>
</protein>
<feature type="domain" description="Zn(2)-C6 fungal-type" evidence="6">
    <location>
        <begin position="9"/>
        <end position="37"/>
    </location>
</feature>
<evidence type="ECO:0000256" key="3">
    <source>
        <dbReference type="ARBA" id="ARBA00023163"/>
    </source>
</evidence>
<dbReference type="PANTHER" id="PTHR38111">
    <property type="entry name" value="ZN(2)-C6 FUNGAL-TYPE DOMAIN-CONTAINING PROTEIN-RELATED"/>
    <property type="match status" value="1"/>
</dbReference>
<dbReference type="Pfam" id="PF00172">
    <property type="entry name" value="Zn_clus"/>
    <property type="match status" value="1"/>
</dbReference>
<keyword evidence="8" id="KW-1185">Reference proteome</keyword>
<dbReference type="GO" id="GO:0000981">
    <property type="term" value="F:DNA-binding transcription factor activity, RNA polymerase II-specific"/>
    <property type="evidence" value="ECO:0007669"/>
    <property type="project" value="InterPro"/>
</dbReference>
<dbReference type="OrthoDB" id="5126878at2759"/>
<dbReference type="Gene3D" id="4.10.240.10">
    <property type="entry name" value="Zn(2)-C6 fungal-type DNA-binding domain"/>
    <property type="match status" value="1"/>
</dbReference>
<dbReference type="RefSeq" id="XP_016264419.1">
    <property type="nucleotide sequence ID" value="XM_016406213.1"/>
</dbReference>
<name>A0A0D2DML8_9EURO</name>
<evidence type="ECO:0000256" key="4">
    <source>
        <dbReference type="ARBA" id="ARBA00023242"/>
    </source>
</evidence>
<dbReference type="Pfam" id="PF11951">
    <property type="entry name" value="Fungal_trans_2"/>
    <property type="match status" value="1"/>
</dbReference>
<dbReference type="STRING" id="215243.A0A0D2DML8"/>
<evidence type="ECO:0000256" key="1">
    <source>
        <dbReference type="ARBA" id="ARBA00023015"/>
    </source>
</evidence>
<keyword evidence="2" id="KW-0238">DNA-binding</keyword>
<dbReference type="SMART" id="SM00066">
    <property type="entry name" value="GAL4"/>
    <property type="match status" value="1"/>
</dbReference>
<dbReference type="CDD" id="cd00067">
    <property type="entry name" value="GAL4"/>
    <property type="match status" value="1"/>
</dbReference>
<proteinExistence type="predicted"/>
<dbReference type="InterPro" id="IPR001138">
    <property type="entry name" value="Zn2Cys6_DnaBD"/>
</dbReference>
<dbReference type="EMBL" id="KN847335">
    <property type="protein sequence ID" value="KIW44203.1"/>
    <property type="molecule type" value="Genomic_DNA"/>
</dbReference>
<keyword evidence="3" id="KW-0804">Transcription</keyword>
<evidence type="ECO:0000259" key="6">
    <source>
        <dbReference type="PROSITE" id="PS50048"/>
    </source>
</evidence>
<keyword evidence="4" id="KW-0539">Nucleus</keyword>
<dbReference type="GO" id="GO:0003677">
    <property type="term" value="F:DNA binding"/>
    <property type="evidence" value="ECO:0007669"/>
    <property type="project" value="UniProtKB-KW"/>
</dbReference>
<dbReference type="VEuPathDB" id="FungiDB:PV06_05231"/>
<feature type="compositionally biased region" description="Low complexity" evidence="5">
    <location>
        <begin position="70"/>
        <end position="88"/>
    </location>
</feature>
<evidence type="ECO:0000256" key="5">
    <source>
        <dbReference type="SAM" id="MobiDB-lite"/>
    </source>
</evidence>
<dbReference type="InterPro" id="IPR021858">
    <property type="entry name" value="Fun_TF"/>
</dbReference>
<dbReference type="HOGENOM" id="CLU_021599_8_0_1"/>
<evidence type="ECO:0000313" key="7">
    <source>
        <dbReference type="EMBL" id="KIW44203.1"/>
    </source>
</evidence>
<evidence type="ECO:0000313" key="8">
    <source>
        <dbReference type="Proteomes" id="UP000053342"/>
    </source>
</evidence>
<dbReference type="GO" id="GO:0008270">
    <property type="term" value="F:zinc ion binding"/>
    <property type="evidence" value="ECO:0007669"/>
    <property type="project" value="InterPro"/>
</dbReference>
<dbReference type="InterPro" id="IPR036864">
    <property type="entry name" value="Zn2-C6_fun-type_DNA-bd_sf"/>
</dbReference>
<dbReference type="PANTHER" id="PTHR38111:SF6">
    <property type="entry name" value="FINGER DOMAIN PROTEIN, PUTATIVE (AFU_ORTHOLOGUE AFUA_8G01940)-RELATED"/>
    <property type="match status" value="1"/>
</dbReference>
<accession>A0A0D2DML8</accession>
<sequence length="599" mass="68038">MVGVPRSKGCRICVQRRVKCDLTRPKCKNCVKGNRPCPGYDTDLRIHDEGNKLRKRFGQKQLNETKSEADSSSPATSSHSQSSGSSPEDSVELVSRYGTPEYDSSYRADVLLPPRNPLISIVENQYRPDADLLSLGSIASTASNSPAQLCGGSINFDLPFSLALNDSLYSPHLAQEQLLGTFSSAISSTGSVQIFPRQIQSHTRWLAQLPTMFGSTLLDNTVRAVSLIHLSRIHQLASFEQESRRFYGKSLRLLNDALSDDTRGMSTETLSATILLSFYEMFASDSNQSWVRHAGGASTLMRIRGPSKHLSGLDRDVFLAYRHTIYIEAFQRDEPCFLSDPEWVDVAKQIHEDLRRSGTLQDERMELFDLAEEFYMENIFIPATCHDAMRSSKMRQVLSPDEYQLYRKSILDRSRNHRSKLKSINLRFRAAMKRMGVNTTILQTPDPVFPMQYSYVNVFIGSTHVGYYTIMIILNLILKEMESAEAPDKTGLYIMENRELAREICRTTSFMLTSSFLGPFYIIFALRLSLTVLEPGVERDWVLRKLHQIGNTHMKMAADIPPLEPDRRVEELTRIDPSEFDINWNDVEINLEDCHLDDV</sequence>
<dbReference type="Proteomes" id="UP000053342">
    <property type="component" value="Unassembled WGS sequence"/>
</dbReference>
<organism evidence="7 8">
    <name type="scientific">Exophiala oligosperma</name>
    <dbReference type="NCBI Taxonomy" id="215243"/>
    <lineage>
        <taxon>Eukaryota</taxon>
        <taxon>Fungi</taxon>
        <taxon>Dikarya</taxon>
        <taxon>Ascomycota</taxon>
        <taxon>Pezizomycotina</taxon>
        <taxon>Eurotiomycetes</taxon>
        <taxon>Chaetothyriomycetidae</taxon>
        <taxon>Chaetothyriales</taxon>
        <taxon>Herpotrichiellaceae</taxon>
        <taxon>Exophiala</taxon>
    </lineage>
</organism>